<reference evidence="1" key="1">
    <citation type="submission" date="2022-11" db="EMBL/GenBank/DDBJ databases">
        <title>Genome Sequence of Boeremia exigua.</title>
        <authorList>
            <person name="Buettner E."/>
        </authorList>
    </citation>
    <scope>NUCLEOTIDE SEQUENCE</scope>
    <source>
        <strain evidence="1">CU02</strain>
    </source>
</reference>
<dbReference type="EMBL" id="JAPHNI010001050">
    <property type="protein sequence ID" value="KAJ8106901.1"/>
    <property type="molecule type" value="Genomic_DNA"/>
</dbReference>
<evidence type="ECO:0000313" key="1">
    <source>
        <dbReference type="EMBL" id="KAJ8106901.1"/>
    </source>
</evidence>
<keyword evidence="2" id="KW-1185">Reference proteome</keyword>
<sequence>MRTVARRSFHRIEALPAPLGNTALGDAHVEDDGTALGDTQVENDGTATLKPWQNPELDEWQWTVDYATRNTRHVPLEWTVDHEIPYVFSTYRDKIDFAGVIPGLYPTGHPGIPPPHPVYRRATMSFDHFLASSYEQNNPASIQIEDVLSLSELVYSLAPCPSSSGPNPQSIVLGPKAVYEEKHDVCNYEVSIAMLARFVLQGSPEIVSVFPVVLSNVEVLKRRAEVPWGLYIRLRDGSETIIPVLLRVFGSRPYIAQNLLRQSGALSVPTWQPIVDKFSNSPALMYSDVDRFGSSVFNSRWEHFTSTSNLAQHFLTNVVQMEIKDSADIQPFARIKLDAIEVITRPQFTALQLRGEGELQLRGEGDEEPELHDEDDEYEDDEHGDSHVINYVDIRRNARNVNHRTTCSFSINCILPPTQNSGCCLYHHRLIAYMVTSMPTSKQQKQAVRNAGWDSNASFVRPDSLKTMASVKLYRSLFPGKNLTFHMPDQDTLANYRTYQLFIEQTKS</sequence>
<accession>A0ACC2HVA6</accession>
<evidence type="ECO:0000313" key="2">
    <source>
        <dbReference type="Proteomes" id="UP001153331"/>
    </source>
</evidence>
<organism evidence="1 2">
    <name type="scientific">Boeremia exigua</name>
    <dbReference type="NCBI Taxonomy" id="749465"/>
    <lineage>
        <taxon>Eukaryota</taxon>
        <taxon>Fungi</taxon>
        <taxon>Dikarya</taxon>
        <taxon>Ascomycota</taxon>
        <taxon>Pezizomycotina</taxon>
        <taxon>Dothideomycetes</taxon>
        <taxon>Pleosporomycetidae</taxon>
        <taxon>Pleosporales</taxon>
        <taxon>Pleosporineae</taxon>
        <taxon>Didymellaceae</taxon>
        <taxon>Boeremia</taxon>
    </lineage>
</organism>
<protein>
    <submittedName>
        <fullName evidence="1">Uncharacterized protein</fullName>
    </submittedName>
</protein>
<comment type="caution">
    <text evidence="1">The sequence shown here is derived from an EMBL/GenBank/DDBJ whole genome shotgun (WGS) entry which is preliminary data.</text>
</comment>
<gene>
    <name evidence="1" type="ORF">OPT61_g9233</name>
</gene>
<proteinExistence type="predicted"/>
<name>A0ACC2HVA6_9PLEO</name>
<dbReference type="Proteomes" id="UP001153331">
    <property type="component" value="Unassembled WGS sequence"/>
</dbReference>